<protein>
    <submittedName>
        <fullName evidence="2">PepSY-associated transmembrane protein</fullName>
    </submittedName>
</protein>
<dbReference type="EMBL" id="QGGU01000011">
    <property type="protein sequence ID" value="PWK47325.1"/>
    <property type="molecule type" value="Genomic_DNA"/>
</dbReference>
<evidence type="ECO:0000256" key="1">
    <source>
        <dbReference type="SAM" id="Phobius"/>
    </source>
</evidence>
<reference evidence="2 3" key="1">
    <citation type="submission" date="2018-05" db="EMBL/GenBank/DDBJ databases">
        <title>Genomic Encyclopedia of Type Strains, Phase IV (KMG-IV): sequencing the most valuable type-strain genomes for metagenomic binning, comparative biology and taxonomic classification.</title>
        <authorList>
            <person name="Goeker M."/>
        </authorList>
    </citation>
    <scope>NUCLEOTIDE SEQUENCE [LARGE SCALE GENOMIC DNA]</scope>
    <source>
        <strain evidence="2 3">DSM 25350</strain>
    </source>
</reference>
<keyword evidence="1" id="KW-0472">Membrane</keyword>
<evidence type="ECO:0000313" key="2">
    <source>
        <dbReference type="EMBL" id="PWK47325.1"/>
    </source>
</evidence>
<comment type="caution">
    <text evidence="2">The sequence shown here is derived from an EMBL/GenBank/DDBJ whole genome shotgun (WGS) entry which is preliminary data.</text>
</comment>
<proteinExistence type="predicted"/>
<keyword evidence="1" id="KW-1133">Transmembrane helix</keyword>
<keyword evidence="1 2" id="KW-0812">Transmembrane</keyword>
<accession>A0A316FGT1</accession>
<sequence length="235" mass="27116">MMRIKFLVRKTHKWLGLILSVQLLLWIVSGLYMTAVPLTNVHGNHLLKADDEVLLNQYSWQPISQAELEQYAPVSSVRLTSRLNQALYVLTTEQGLIYLDGETLEKVRPLTRNDIAMIAKKKFAYDAPVQSAVLLKQYPQELGGRNQPVWQVNFNAAFNASLYFHPVTGALISKRSDIWRAFDFLWMLHIMDYDERSDVNNNLLFLSALTALIFVTAGLWLLFYSFHRRNKKQVA</sequence>
<feature type="transmembrane region" description="Helical" evidence="1">
    <location>
        <begin position="203"/>
        <end position="223"/>
    </location>
</feature>
<evidence type="ECO:0000313" key="3">
    <source>
        <dbReference type="Proteomes" id="UP000245790"/>
    </source>
</evidence>
<gene>
    <name evidence="2" type="ORF">C8D97_11170</name>
</gene>
<dbReference type="OrthoDB" id="9806195at2"/>
<keyword evidence="3" id="KW-1185">Reference proteome</keyword>
<organism evidence="2 3">
    <name type="scientific">Pleionea mediterranea</name>
    <dbReference type="NCBI Taxonomy" id="523701"/>
    <lineage>
        <taxon>Bacteria</taxon>
        <taxon>Pseudomonadati</taxon>
        <taxon>Pseudomonadota</taxon>
        <taxon>Gammaproteobacteria</taxon>
        <taxon>Oceanospirillales</taxon>
        <taxon>Pleioneaceae</taxon>
        <taxon>Pleionea</taxon>
    </lineage>
</organism>
<name>A0A316FGT1_9GAMM</name>
<dbReference type="Proteomes" id="UP000245790">
    <property type="component" value="Unassembled WGS sequence"/>
</dbReference>
<dbReference type="AlphaFoldDB" id="A0A316FGT1"/>